<gene>
    <name evidence="1" type="ORF">GMARGA_LOCUS1619</name>
</gene>
<name>A0ABM8VZV5_GIGMA</name>
<keyword evidence="2" id="KW-1185">Reference proteome</keyword>
<reference evidence="1 2" key="1">
    <citation type="submission" date="2021-06" db="EMBL/GenBank/DDBJ databases">
        <authorList>
            <person name="Kallberg Y."/>
            <person name="Tangrot J."/>
            <person name="Rosling A."/>
        </authorList>
    </citation>
    <scope>NUCLEOTIDE SEQUENCE [LARGE SCALE GENOMIC DNA]</scope>
    <source>
        <strain evidence="1 2">120-4 pot B 10/14</strain>
    </source>
</reference>
<dbReference type="EMBL" id="CAJVQB010000434">
    <property type="protein sequence ID" value="CAG8488830.1"/>
    <property type="molecule type" value="Genomic_DNA"/>
</dbReference>
<proteinExistence type="predicted"/>
<protein>
    <submittedName>
        <fullName evidence="1">35221_t:CDS:1</fullName>
    </submittedName>
</protein>
<feature type="non-terminal residue" evidence="1">
    <location>
        <position position="1"/>
    </location>
</feature>
<evidence type="ECO:0000313" key="1">
    <source>
        <dbReference type="EMBL" id="CAG8488830.1"/>
    </source>
</evidence>
<sequence length="55" mass="6035">DSVKYLDGLIDLINTNITNIDQHPPTSASSALIKPESNASDLELLINESHYLNII</sequence>
<dbReference type="Proteomes" id="UP000789901">
    <property type="component" value="Unassembled WGS sequence"/>
</dbReference>
<evidence type="ECO:0000313" key="2">
    <source>
        <dbReference type="Proteomes" id="UP000789901"/>
    </source>
</evidence>
<comment type="caution">
    <text evidence="1">The sequence shown here is derived from an EMBL/GenBank/DDBJ whole genome shotgun (WGS) entry which is preliminary data.</text>
</comment>
<organism evidence="1 2">
    <name type="scientific">Gigaspora margarita</name>
    <dbReference type="NCBI Taxonomy" id="4874"/>
    <lineage>
        <taxon>Eukaryota</taxon>
        <taxon>Fungi</taxon>
        <taxon>Fungi incertae sedis</taxon>
        <taxon>Mucoromycota</taxon>
        <taxon>Glomeromycotina</taxon>
        <taxon>Glomeromycetes</taxon>
        <taxon>Diversisporales</taxon>
        <taxon>Gigasporaceae</taxon>
        <taxon>Gigaspora</taxon>
    </lineage>
</organism>
<accession>A0ABM8VZV5</accession>